<dbReference type="PANTHER" id="PTHR40375">
    <property type="entry name" value="SPORULATION-SPECIFIC PROTEIN 22"/>
    <property type="match status" value="1"/>
</dbReference>
<sequence>MRISELSPEIRISASTGEAVASHVHYLDELESLVKEVESLSHDEISSAEKIAVRLRKSLSHFTAAISLSYSSKVRVWKLSYRIWNACVDLCNASNALSSVGTSESCRSLVGQAELRQISSELLLLAGNPQGIPSPAFKCASFFYRTGLIWHDLGMLDRAAANFERATDLTSSARAEGEEEKRLLLDLSIARARTAWEANDCSLAIAFLGRSKSNLFGSPTGFQVLAEQYLQFGKICLRSSPDASIDVSKLLSEALDLCEKGISISTSGILDLERLKVRCLRFMAAERLQVEDYEGVLRCVRILRGIEGEEHPSVGYVAMKAWIGAGRMAEAEKELKEMMTNKGVPEIACVTAAEAFLAAAGVEAAKSVMLMLLGRCRFGAGAALRVLRRVAEIGGSSGRARVAAELASDERVIALFDGSVAVKERNEMHALLWNWGAEHFRSKDYKISSELFEKSMLYVPRDEEHRTRRANCFRVLSLCHLALAQLDQAQEFIDQAEKLEPNVKCSFLKFKIQLQKEDEEEAAINQIQAMLGCIDFNPEFLTLCSHEAIACQSFPVAVASLSVLLNLYSPGRVMPMQEVAVFRNLIALLHRNPESEQEILKCTRRAQARMTELGSESFFGKGAIGTRELGWFAGNTWNMGLKMGNDRKYKLCAEFFELAADFFSAFGEQDEEKQMMVCKSLILCTGAMLNAAEEDKASMIDSDVKKAVEMLHRAEKILPSMLLSADDETDNLVEASNLCFLHTFNTYQLLNMLDEDSSNQQLQLTKSFASTKACKPHNLLHIGLFACQGRKPNPKVAEFCFSSCLSSLLSSPTPDFQMVSIVLRKLLCLANLGRTENKDEEAYTIYRQAYQIIVGLKEGEYPMEEGKWLAMTAWNKSGTAVRLGQVGMARKWMKMGLDLGRRIPGMENYIRTMEECFAKFEAECGLPKSSSQAA</sequence>
<gene>
    <name evidence="3" type="ORF">HPP92_001672</name>
</gene>
<proteinExistence type="predicted"/>
<dbReference type="GO" id="GO:0051321">
    <property type="term" value="P:meiotic cell cycle"/>
    <property type="evidence" value="ECO:0007669"/>
    <property type="project" value="UniProtKB-KW"/>
</dbReference>
<evidence type="ECO:0000313" key="4">
    <source>
        <dbReference type="Proteomes" id="UP000639772"/>
    </source>
</evidence>
<dbReference type="OrthoDB" id="65716at2759"/>
<organism evidence="3 4">
    <name type="scientific">Vanilla planifolia</name>
    <name type="common">Vanilla</name>
    <dbReference type="NCBI Taxonomy" id="51239"/>
    <lineage>
        <taxon>Eukaryota</taxon>
        <taxon>Viridiplantae</taxon>
        <taxon>Streptophyta</taxon>
        <taxon>Embryophyta</taxon>
        <taxon>Tracheophyta</taxon>
        <taxon>Spermatophyta</taxon>
        <taxon>Magnoliopsida</taxon>
        <taxon>Liliopsida</taxon>
        <taxon>Asparagales</taxon>
        <taxon>Orchidaceae</taxon>
        <taxon>Vanilloideae</taxon>
        <taxon>Vanilleae</taxon>
        <taxon>Vanilla</taxon>
    </lineage>
</organism>
<dbReference type="InterPro" id="IPR013940">
    <property type="entry name" value="Spo22/ZIP4/TEX11"/>
</dbReference>
<dbReference type="InterPro" id="IPR011990">
    <property type="entry name" value="TPR-like_helical_dom_sf"/>
</dbReference>
<dbReference type="InterPro" id="IPR039057">
    <property type="entry name" value="Spo22/ZIP4"/>
</dbReference>
<evidence type="ECO:0000256" key="1">
    <source>
        <dbReference type="ARBA" id="ARBA00023254"/>
    </source>
</evidence>
<evidence type="ECO:0000313" key="3">
    <source>
        <dbReference type="EMBL" id="KAG0501600.1"/>
    </source>
</evidence>
<dbReference type="Gene3D" id="1.25.40.10">
    <property type="entry name" value="Tetratricopeptide repeat domain"/>
    <property type="match status" value="1"/>
</dbReference>
<dbReference type="Pfam" id="PF08631">
    <property type="entry name" value="SPO22"/>
    <property type="match status" value="1"/>
</dbReference>
<dbReference type="GO" id="GO:0090173">
    <property type="term" value="P:regulation of synaptonemal complex assembly"/>
    <property type="evidence" value="ECO:0007669"/>
    <property type="project" value="InterPro"/>
</dbReference>
<keyword evidence="1" id="KW-0469">Meiosis</keyword>
<dbReference type="AlphaFoldDB" id="A0A835S725"/>
<dbReference type="InterPro" id="IPR019734">
    <property type="entry name" value="TPR_rpt"/>
</dbReference>
<dbReference type="SMART" id="SM00028">
    <property type="entry name" value="TPR"/>
    <property type="match status" value="3"/>
</dbReference>
<reference evidence="3 4" key="1">
    <citation type="journal article" date="2020" name="Nat. Food">
        <title>A phased Vanilla planifolia genome enables genetic improvement of flavour and production.</title>
        <authorList>
            <person name="Hasing T."/>
            <person name="Tang H."/>
            <person name="Brym M."/>
            <person name="Khazi F."/>
            <person name="Huang T."/>
            <person name="Chambers A.H."/>
        </authorList>
    </citation>
    <scope>NUCLEOTIDE SEQUENCE [LARGE SCALE GENOMIC DNA]</scope>
    <source>
        <tissue evidence="3">Leaf</tissue>
    </source>
</reference>
<dbReference type="PANTHER" id="PTHR40375:SF2">
    <property type="entry name" value="SPORULATION-SPECIFIC PROTEIN 22"/>
    <property type="match status" value="1"/>
</dbReference>
<dbReference type="SUPFAM" id="SSF48452">
    <property type="entry name" value="TPR-like"/>
    <property type="match status" value="1"/>
</dbReference>
<protein>
    <recommendedName>
        <fullName evidence="2">Protein ZIP4 homolog</fullName>
    </recommendedName>
</protein>
<comment type="caution">
    <text evidence="3">The sequence shown here is derived from an EMBL/GenBank/DDBJ whole genome shotgun (WGS) entry which is preliminary data.</text>
</comment>
<evidence type="ECO:0000256" key="2">
    <source>
        <dbReference type="ARBA" id="ARBA00031845"/>
    </source>
</evidence>
<dbReference type="EMBL" id="JADCNM010000001">
    <property type="protein sequence ID" value="KAG0501600.1"/>
    <property type="molecule type" value="Genomic_DNA"/>
</dbReference>
<accession>A0A835S725</accession>
<name>A0A835S725_VANPL</name>
<dbReference type="Proteomes" id="UP000639772">
    <property type="component" value="Chromosome 1"/>
</dbReference>